<dbReference type="Proteomes" id="UP000625711">
    <property type="component" value="Unassembled WGS sequence"/>
</dbReference>
<dbReference type="EMBL" id="JAACXV010021106">
    <property type="protein sequence ID" value="KAF7263516.1"/>
    <property type="molecule type" value="Genomic_DNA"/>
</dbReference>
<evidence type="ECO:0000256" key="1">
    <source>
        <dbReference type="SAM" id="MobiDB-lite"/>
    </source>
</evidence>
<accession>A0A834LXA2</accession>
<keyword evidence="3" id="KW-1185">Reference proteome</keyword>
<protein>
    <submittedName>
        <fullName evidence="2">Uncharacterized protein</fullName>
    </submittedName>
</protein>
<evidence type="ECO:0000313" key="3">
    <source>
        <dbReference type="Proteomes" id="UP000625711"/>
    </source>
</evidence>
<sequence length="176" mass="19892">MRRQTELDCNNKEQSLECNARVFFCVLLSQPCIRHQNNTIHETPRNYDLTVTASRRPLPPILARTPRPPPRTHRERPVDTPNRARGYCPAPLRGIRDRAVGVTPKAQRDGRRSSGHLAAHGRTVRFFDMWINARSSSTEVVAVSARGGLGRWRALAAKPRTEPGVREITLEKKDGN</sequence>
<comment type="caution">
    <text evidence="2">The sequence shown here is derived from an EMBL/GenBank/DDBJ whole genome shotgun (WGS) entry which is preliminary data.</text>
</comment>
<gene>
    <name evidence="2" type="ORF">GWI33_002137</name>
</gene>
<name>A0A834LXA2_RHYFE</name>
<reference evidence="2" key="1">
    <citation type="submission" date="2020-08" db="EMBL/GenBank/DDBJ databases">
        <title>Genome sequencing and assembly of the red palm weevil Rhynchophorus ferrugineus.</title>
        <authorList>
            <person name="Dias G.B."/>
            <person name="Bergman C.M."/>
            <person name="Manee M."/>
        </authorList>
    </citation>
    <scope>NUCLEOTIDE SEQUENCE</scope>
    <source>
        <strain evidence="2">AA-2017</strain>
        <tissue evidence="2">Whole larva</tissue>
    </source>
</reference>
<organism evidence="2 3">
    <name type="scientific">Rhynchophorus ferrugineus</name>
    <name type="common">Red palm weevil</name>
    <name type="synonym">Curculio ferrugineus</name>
    <dbReference type="NCBI Taxonomy" id="354439"/>
    <lineage>
        <taxon>Eukaryota</taxon>
        <taxon>Metazoa</taxon>
        <taxon>Ecdysozoa</taxon>
        <taxon>Arthropoda</taxon>
        <taxon>Hexapoda</taxon>
        <taxon>Insecta</taxon>
        <taxon>Pterygota</taxon>
        <taxon>Neoptera</taxon>
        <taxon>Endopterygota</taxon>
        <taxon>Coleoptera</taxon>
        <taxon>Polyphaga</taxon>
        <taxon>Cucujiformia</taxon>
        <taxon>Curculionidae</taxon>
        <taxon>Dryophthorinae</taxon>
        <taxon>Rhynchophorus</taxon>
    </lineage>
</organism>
<evidence type="ECO:0000313" key="2">
    <source>
        <dbReference type="EMBL" id="KAF7263516.1"/>
    </source>
</evidence>
<feature type="region of interest" description="Disordered" evidence="1">
    <location>
        <begin position="59"/>
        <end position="90"/>
    </location>
</feature>
<dbReference type="AlphaFoldDB" id="A0A834LXA2"/>
<proteinExistence type="predicted"/>